<evidence type="ECO:0000259" key="6">
    <source>
        <dbReference type="PROSITE" id="PS00662"/>
    </source>
</evidence>
<evidence type="ECO:0000313" key="8">
    <source>
        <dbReference type="Proteomes" id="UP000316093"/>
    </source>
</evidence>
<dbReference type="Proteomes" id="UP000316093">
    <property type="component" value="Chromosome"/>
</dbReference>
<keyword evidence="8" id="KW-1185">Reference proteome</keyword>
<dbReference type="Gene3D" id="3.30.450.90">
    <property type="match status" value="1"/>
</dbReference>
<evidence type="ECO:0000256" key="5">
    <source>
        <dbReference type="ARBA" id="ARBA00022840"/>
    </source>
</evidence>
<proteinExistence type="inferred from homology"/>
<dbReference type="InterPro" id="IPR027417">
    <property type="entry name" value="P-loop_NTPase"/>
</dbReference>
<dbReference type="CDD" id="cd01129">
    <property type="entry name" value="PulE-GspE-like"/>
    <property type="match status" value="1"/>
</dbReference>
<dbReference type="InterPro" id="IPR037257">
    <property type="entry name" value="T2SS_E_N_sf"/>
</dbReference>
<keyword evidence="5" id="KW-0067">ATP-binding</keyword>
<feature type="domain" description="Bacterial type II secretion system protein E" evidence="6">
    <location>
        <begin position="394"/>
        <end position="408"/>
    </location>
</feature>
<dbReference type="InterPro" id="IPR007831">
    <property type="entry name" value="T2SS_GspE_N"/>
</dbReference>
<dbReference type="FunFam" id="3.30.450.90:FF:000001">
    <property type="entry name" value="Type II secretion system ATPase GspE"/>
    <property type="match status" value="1"/>
</dbReference>
<comment type="subcellular location">
    <subcellularLocation>
        <location evidence="1">Cytoplasm</location>
    </subcellularLocation>
</comment>
<name>A0A4Y5Z115_9GAMM</name>
<organism evidence="7 8">
    <name type="scientific">Luteibacter pinisoli</name>
    <dbReference type="NCBI Taxonomy" id="2589080"/>
    <lineage>
        <taxon>Bacteria</taxon>
        <taxon>Pseudomonadati</taxon>
        <taxon>Pseudomonadota</taxon>
        <taxon>Gammaproteobacteria</taxon>
        <taxon>Lysobacterales</taxon>
        <taxon>Rhodanobacteraceae</taxon>
        <taxon>Luteibacter</taxon>
    </lineage>
</organism>
<dbReference type="PANTHER" id="PTHR30258">
    <property type="entry name" value="TYPE II SECRETION SYSTEM PROTEIN GSPE-RELATED"/>
    <property type="match status" value="1"/>
</dbReference>
<comment type="similarity">
    <text evidence="2">Belongs to the GSP E family.</text>
</comment>
<dbReference type="NCBIfam" id="TIGR02538">
    <property type="entry name" value="type_IV_pilB"/>
    <property type="match status" value="1"/>
</dbReference>
<dbReference type="GO" id="GO:0016887">
    <property type="term" value="F:ATP hydrolysis activity"/>
    <property type="evidence" value="ECO:0007669"/>
    <property type="project" value="InterPro"/>
</dbReference>
<dbReference type="InterPro" id="IPR001482">
    <property type="entry name" value="T2SS/T4SS_dom"/>
</dbReference>
<dbReference type="Gene3D" id="3.40.50.300">
    <property type="entry name" value="P-loop containing nucleotide triphosphate hydrolases"/>
    <property type="match status" value="1"/>
</dbReference>
<dbReference type="FunFam" id="3.40.50.300:FF:000398">
    <property type="entry name" value="Type IV pilus assembly ATPase PilB"/>
    <property type="match status" value="1"/>
</dbReference>
<evidence type="ECO:0000256" key="3">
    <source>
        <dbReference type="ARBA" id="ARBA00022490"/>
    </source>
</evidence>
<sequence>MATQMHQPTLAGLTGMARRLVTEGVLGEAEVRKAVQDSAEKRVSLSAWLVDHHLVDSPRLSQVASAEFGMPLMDIGNMLPANMPLDLVTEALITKHQALPLFKRGKRLFVGIADPMQSHALDEIKFHSNHMVEPVLVERGQLRRIIDSALAAANNNVPAFDGGGLDDLVLDAGPDEGDGTTGIDANANDDAPIVKFVNKILVDAIKRGASDIHFEPFETVYRVRLRMDGILRIVASAPIKLGTRIASRLKVMSGLDIAERRVPQDGRIKLNLTKTRAIDFRVSTLPTLFGEKIVLRVLDGSSAKLGIDKLGYEEIQKQLYLDAIEKPYGMVLVTGPTGSGKTVSLYTALNILNTEGRNISTVEDPVEIRVEGINQVQQNVKRGMTFAAALRSFLRQDPDVIMVGEIRDLETAEIAVKAAQTGHMVLSTLHTNDAPQTIARLMNMGIAPYNIISSVTLIIAQRLARRLHDCKREISLPPAALLAEGFTQEEVDAGITVYEAVGCDSCNEGYKGRLGIYQVMPMLEDIQKIVLEGGNAMQIAEVAKKAGVNDLRASALLKVRNGVTSLAEINRVTKD</sequence>
<dbReference type="RefSeq" id="WP_139980638.1">
    <property type="nucleotide sequence ID" value="NZ_CP041046.1"/>
</dbReference>
<dbReference type="Pfam" id="PF00437">
    <property type="entry name" value="T2SSE"/>
    <property type="match status" value="1"/>
</dbReference>
<dbReference type="GO" id="GO:0005737">
    <property type="term" value="C:cytoplasm"/>
    <property type="evidence" value="ECO:0007669"/>
    <property type="project" value="UniProtKB-SubCell"/>
</dbReference>
<dbReference type="SUPFAM" id="SSF160246">
    <property type="entry name" value="EspE N-terminal domain-like"/>
    <property type="match status" value="1"/>
</dbReference>
<dbReference type="KEGG" id="lpy:FIV34_05995"/>
<evidence type="ECO:0000313" key="7">
    <source>
        <dbReference type="EMBL" id="QDE38784.1"/>
    </source>
</evidence>
<dbReference type="GO" id="GO:0005524">
    <property type="term" value="F:ATP binding"/>
    <property type="evidence" value="ECO:0007669"/>
    <property type="project" value="UniProtKB-KW"/>
</dbReference>
<dbReference type="PROSITE" id="PS00662">
    <property type="entry name" value="T2SP_E"/>
    <property type="match status" value="1"/>
</dbReference>
<dbReference type="EMBL" id="CP041046">
    <property type="protein sequence ID" value="QDE38784.1"/>
    <property type="molecule type" value="Genomic_DNA"/>
</dbReference>
<evidence type="ECO:0000256" key="1">
    <source>
        <dbReference type="ARBA" id="ARBA00004496"/>
    </source>
</evidence>
<evidence type="ECO:0000256" key="2">
    <source>
        <dbReference type="ARBA" id="ARBA00006611"/>
    </source>
</evidence>
<protein>
    <submittedName>
        <fullName evidence="7">Type IV-A pilus assembly ATPase PilB</fullName>
    </submittedName>
</protein>
<dbReference type="GO" id="GO:0005886">
    <property type="term" value="C:plasma membrane"/>
    <property type="evidence" value="ECO:0007669"/>
    <property type="project" value="TreeGrafter"/>
</dbReference>
<reference evidence="7 8" key="1">
    <citation type="submission" date="2019-06" db="EMBL/GenBank/DDBJ databases">
        <title>A complete genome sequence for Luteibacter pinisoli MAH-14.</title>
        <authorList>
            <person name="Baltrus D.A."/>
        </authorList>
    </citation>
    <scope>NUCLEOTIDE SEQUENCE [LARGE SCALE GENOMIC DNA]</scope>
    <source>
        <strain evidence="7 8">MAH-14</strain>
    </source>
</reference>
<dbReference type="AlphaFoldDB" id="A0A4Y5Z115"/>
<dbReference type="PANTHER" id="PTHR30258:SF1">
    <property type="entry name" value="PROTEIN TRANSPORT PROTEIN HOFB HOMOLOG"/>
    <property type="match status" value="1"/>
</dbReference>
<evidence type="ECO:0000256" key="4">
    <source>
        <dbReference type="ARBA" id="ARBA00022741"/>
    </source>
</evidence>
<dbReference type="OrthoDB" id="9804785at2"/>
<dbReference type="GO" id="GO:0009297">
    <property type="term" value="P:pilus assembly"/>
    <property type="evidence" value="ECO:0007669"/>
    <property type="project" value="InterPro"/>
</dbReference>
<keyword evidence="3" id="KW-0963">Cytoplasm</keyword>
<accession>A0A4Y5Z115</accession>
<keyword evidence="4" id="KW-0547">Nucleotide-binding</keyword>
<dbReference type="InterPro" id="IPR013374">
    <property type="entry name" value="ATPase_typ4_pilus-assembl_PilB"/>
</dbReference>
<dbReference type="SUPFAM" id="SSF52540">
    <property type="entry name" value="P-loop containing nucleoside triphosphate hydrolases"/>
    <property type="match status" value="1"/>
</dbReference>
<dbReference type="Gene3D" id="3.30.300.160">
    <property type="entry name" value="Type II secretion system, protein E, N-terminal domain"/>
    <property type="match status" value="1"/>
</dbReference>
<dbReference type="Pfam" id="PF05157">
    <property type="entry name" value="MshEN"/>
    <property type="match status" value="1"/>
</dbReference>
<gene>
    <name evidence="7" type="primary">pilB</name>
    <name evidence="7" type="ORF">FIV34_05995</name>
</gene>